<dbReference type="SUPFAM" id="SSF46785">
    <property type="entry name" value="Winged helix' DNA-binding domain"/>
    <property type="match status" value="1"/>
</dbReference>
<dbReference type="InterPro" id="IPR015424">
    <property type="entry name" value="PyrdxlP-dep_Trfase"/>
</dbReference>
<keyword evidence="14" id="KW-1185">Reference proteome</keyword>
<reference evidence="14" key="1">
    <citation type="submission" date="2017-05" db="EMBL/GenBank/DDBJ databases">
        <authorList>
            <person name="Sung H."/>
        </authorList>
    </citation>
    <scope>NUCLEOTIDE SEQUENCE [LARGE SCALE GENOMIC DNA]</scope>
    <source>
        <strain evidence="14">AR23208</strain>
    </source>
</reference>
<dbReference type="CDD" id="cd00609">
    <property type="entry name" value="AAT_like"/>
    <property type="match status" value="1"/>
</dbReference>
<comment type="similarity">
    <text evidence="3">Belongs to the class-I pyridoxal-phosphate-dependent aminotransferase family.</text>
</comment>
<evidence type="ECO:0000256" key="9">
    <source>
        <dbReference type="ARBA" id="ARBA00023125"/>
    </source>
</evidence>
<keyword evidence="5" id="KW-0032">Aminotransferase</keyword>
<dbReference type="GO" id="GO:0030170">
    <property type="term" value="F:pyridoxal phosphate binding"/>
    <property type="evidence" value="ECO:0007669"/>
    <property type="project" value="InterPro"/>
</dbReference>
<evidence type="ECO:0000256" key="2">
    <source>
        <dbReference type="ARBA" id="ARBA00005384"/>
    </source>
</evidence>
<evidence type="ECO:0000256" key="1">
    <source>
        <dbReference type="ARBA" id="ARBA00001933"/>
    </source>
</evidence>
<keyword evidence="8" id="KW-0805">Transcription regulation</keyword>
<dbReference type="InterPro" id="IPR051446">
    <property type="entry name" value="HTH_trans_reg/aminotransferase"/>
</dbReference>
<dbReference type="AlphaFoldDB" id="A0A1Y0IW31"/>
<organism evidence="13 14">
    <name type="scientific">Tumebacillus avium</name>
    <dbReference type="NCBI Taxonomy" id="1903704"/>
    <lineage>
        <taxon>Bacteria</taxon>
        <taxon>Bacillati</taxon>
        <taxon>Bacillota</taxon>
        <taxon>Bacilli</taxon>
        <taxon>Bacillales</taxon>
        <taxon>Alicyclobacillaceae</taxon>
        <taxon>Tumebacillus</taxon>
    </lineage>
</organism>
<comment type="cofactor">
    <cofactor evidence="1">
        <name>pyridoxal 5'-phosphate</name>
        <dbReference type="ChEBI" id="CHEBI:597326"/>
    </cofactor>
</comment>
<feature type="region of interest" description="Disordered" evidence="11">
    <location>
        <begin position="78"/>
        <end position="109"/>
    </location>
</feature>
<evidence type="ECO:0000256" key="8">
    <source>
        <dbReference type="ARBA" id="ARBA00023015"/>
    </source>
</evidence>
<keyword evidence="6" id="KW-0808">Transferase</keyword>
<feature type="domain" description="HTH gntR-type" evidence="12">
    <location>
        <begin position="11"/>
        <end position="79"/>
    </location>
</feature>
<dbReference type="InterPro" id="IPR036388">
    <property type="entry name" value="WH-like_DNA-bd_sf"/>
</dbReference>
<evidence type="ECO:0000256" key="7">
    <source>
        <dbReference type="ARBA" id="ARBA00022898"/>
    </source>
</evidence>
<name>A0A1Y0IW31_9BACL</name>
<evidence type="ECO:0000256" key="3">
    <source>
        <dbReference type="ARBA" id="ARBA00007441"/>
    </source>
</evidence>
<evidence type="ECO:0000256" key="10">
    <source>
        <dbReference type="ARBA" id="ARBA00023163"/>
    </source>
</evidence>
<feature type="compositionally biased region" description="Polar residues" evidence="11">
    <location>
        <begin position="98"/>
        <end position="109"/>
    </location>
</feature>
<dbReference type="InterPro" id="IPR036390">
    <property type="entry name" value="WH_DNA-bd_sf"/>
</dbReference>
<keyword evidence="7" id="KW-0663">Pyridoxal phosphate</keyword>
<dbReference type="CDD" id="cd07377">
    <property type="entry name" value="WHTH_GntR"/>
    <property type="match status" value="1"/>
</dbReference>
<evidence type="ECO:0000256" key="4">
    <source>
        <dbReference type="ARBA" id="ARBA00011738"/>
    </source>
</evidence>
<dbReference type="Pfam" id="PF00155">
    <property type="entry name" value="Aminotran_1_2"/>
    <property type="match status" value="1"/>
</dbReference>
<proteinExistence type="inferred from homology"/>
<dbReference type="InterPro" id="IPR004839">
    <property type="entry name" value="Aminotransferase_I/II_large"/>
</dbReference>
<gene>
    <name evidence="13" type="ORF">CBW65_23730</name>
</gene>
<dbReference type="SMART" id="SM00345">
    <property type="entry name" value="HTH_GNTR"/>
    <property type="match status" value="1"/>
</dbReference>
<evidence type="ECO:0000313" key="14">
    <source>
        <dbReference type="Proteomes" id="UP000195437"/>
    </source>
</evidence>
<dbReference type="InterPro" id="IPR000524">
    <property type="entry name" value="Tscrpt_reg_HTH_GntR"/>
</dbReference>
<accession>A0A1Y0IW31</accession>
<dbReference type="InterPro" id="IPR015422">
    <property type="entry name" value="PyrdxlP-dep_Trfase_small"/>
</dbReference>
<dbReference type="Gene3D" id="3.40.640.10">
    <property type="entry name" value="Type I PLP-dependent aspartate aminotransferase-like (Major domain)"/>
    <property type="match status" value="1"/>
</dbReference>
<dbReference type="SUPFAM" id="SSF53383">
    <property type="entry name" value="PLP-dependent transferases"/>
    <property type="match status" value="1"/>
</dbReference>
<dbReference type="RefSeq" id="WP_087459027.1">
    <property type="nucleotide sequence ID" value="NZ_CP021434.1"/>
</dbReference>
<evidence type="ECO:0000256" key="6">
    <source>
        <dbReference type="ARBA" id="ARBA00022679"/>
    </source>
</evidence>
<dbReference type="KEGG" id="tum:CBW65_23730"/>
<sequence length="516" mass="56825">MQIDLQRQTGLSYVQQIKSAIAERIRSGLLAEGSTLPSVRKLSKQLSVSLMTVVQAYDELEKSGLIERIQGKGTFVKTQLGQLSENPADDSPTRPKKQTTNSSPQLKNDTSYQWQLAVTDYLPRAQVWNFDPQGPFPGGINLSTAIIDPDLLPHAELNKELEKALRESPHLLTRYGPIEGDHELREEMASYHRERGMNVTAEDVLITSGAQQGIDLVARCFVGRGDVVIVEAPTYPSALDVFRGRGATIIPVPVDGDGMRLDILTALCDAHPPKLIYTVPTYHNPTGTVMSLRRRQQLLEIAESYHCLIIEDNPWGDLTFENSPPPPSLMQLEADGHVIHLSGFSKTIGPGCRIACLLAKGTVLKRLVGAKSTVDLGSPLLTQRAVLAYLRSKHAKTFQKKLSQALLPKLDAVLATLQEYAPPGVRWTVPLGGVNIWITLPEQLRAEELLAASRTQGITFLLGSACYPGEPEFNHLRISFANAKKEELHRAVRTLCETISSLLQQPRGNRGQEPVL</sequence>
<keyword evidence="9" id="KW-0238">DNA-binding</keyword>
<dbReference type="EMBL" id="CP021434">
    <property type="protein sequence ID" value="ARU63695.1"/>
    <property type="molecule type" value="Genomic_DNA"/>
</dbReference>
<dbReference type="Proteomes" id="UP000195437">
    <property type="component" value="Chromosome"/>
</dbReference>
<comment type="similarity">
    <text evidence="2">In the C-terminal section; belongs to the class-I pyridoxal-phosphate-dependent aminotransferase family.</text>
</comment>
<keyword evidence="10" id="KW-0804">Transcription</keyword>
<evidence type="ECO:0000256" key="11">
    <source>
        <dbReference type="SAM" id="MobiDB-lite"/>
    </source>
</evidence>
<protein>
    <recommendedName>
        <fullName evidence="12">HTH gntR-type domain-containing protein</fullName>
    </recommendedName>
</protein>
<evidence type="ECO:0000256" key="5">
    <source>
        <dbReference type="ARBA" id="ARBA00022576"/>
    </source>
</evidence>
<evidence type="ECO:0000259" key="12">
    <source>
        <dbReference type="PROSITE" id="PS50949"/>
    </source>
</evidence>
<dbReference type="Gene3D" id="1.10.10.10">
    <property type="entry name" value="Winged helix-like DNA-binding domain superfamily/Winged helix DNA-binding domain"/>
    <property type="match status" value="1"/>
</dbReference>
<dbReference type="GO" id="GO:0003700">
    <property type="term" value="F:DNA-binding transcription factor activity"/>
    <property type="evidence" value="ECO:0007669"/>
    <property type="project" value="InterPro"/>
</dbReference>
<dbReference type="PANTHER" id="PTHR46577">
    <property type="entry name" value="HTH-TYPE TRANSCRIPTIONAL REGULATORY PROTEIN GABR"/>
    <property type="match status" value="1"/>
</dbReference>
<dbReference type="GO" id="GO:0003677">
    <property type="term" value="F:DNA binding"/>
    <property type="evidence" value="ECO:0007669"/>
    <property type="project" value="UniProtKB-KW"/>
</dbReference>
<dbReference type="Gene3D" id="3.90.1150.10">
    <property type="entry name" value="Aspartate Aminotransferase, domain 1"/>
    <property type="match status" value="1"/>
</dbReference>
<dbReference type="GO" id="GO:0008483">
    <property type="term" value="F:transaminase activity"/>
    <property type="evidence" value="ECO:0007669"/>
    <property type="project" value="UniProtKB-KW"/>
</dbReference>
<dbReference type="InterPro" id="IPR015421">
    <property type="entry name" value="PyrdxlP-dep_Trfase_major"/>
</dbReference>
<dbReference type="PROSITE" id="PS50949">
    <property type="entry name" value="HTH_GNTR"/>
    <property type="match status" value="1"/>
</dbReference>
<dbReference type="Pfam" id="PF00392">
    <property type="entry name" value="GntR"/>
    <property type="match status" value="1"/>
</dbReference>
<dbReference type="FunFam" id="3.40.640.10:FF:000053">
    <property type="entry name" value="Aminotransferase, class I"/>
    <property type="match status" value="1"/>
</dbReference>
<dbReference type="OrthoDB" id="9802328at2"/>
<comment type="subunit">
    <text evidence="4">Homodimer.</text>
</comment>
<evidence type="ECO:0000313" key="13">
    <source>
        <dbReference type="EMBL" id="ARU63695.1"/>
    </source>
</evidence>
<dbReference type="PANTHER" id="PTHR46577:SF2">
    <property type="entry name" value="TRANSCRIPTIONAL REGULATORY PROTEIN"/>
    <property type="match status" value="1"/>
</dbReference>